<dbReference type="PROSITE" id="PS50157">
    <property type="entry name" value="ZINC_FINGER_C2H2_2"/>
    <property type="match status" value="1"/>
</dbReference>
<proteinExistence type="predicted"/>
<keyword evidence="6" id="KW-0539">Nucleus</keyword>
<feature type="region of interest" description="Disordered" evidence="7">
    <location>
        <begin position="743"/>
        <end position="817"/>
    </location>
</feature>
<evidence type="ECO:0000313" key="8">
    <source>
        <dbReference type="EMBL" id="CAE7001141.1"/>
    </source>
</evidence>
<feature type="region of interest" description="Disordered" evidence="7">
    <location>
        <begin position="438"/>
        <end position="488"/>
    </location>
</feature>
<feature type="region of interest" description="Disordered" evidence="7">
    <location>
        <begin position="507"/>
        <end position="528"/>
    </location>
</feature>
<feature type="region of interest" description="Disordered" evidence="7">
    <location>
        <begin position="117"/>
        <end position="162"/>
    </location>
</feature>
<evidence type="ECO:0000256" key="2">
    <source>
        <dbReference type="ARBA" id="ARBA00022723"/>
    </source>
</evidence>
<dbReference type="InterPro" id="IPR013087">
    <property type="entry name" value="Znf_C2H2_type"/>
</dbReference>
<feature type="region of interest" description="Disordered" evidence="7">
    <location>
        <begin position="196"/>
        <end position="215"/>
    </location>
</feature>
<evidence type="ECO:0000313" key="9">
    <source>
        <dbReference type="Proteomes" id="UP000472372"/>
    </source>
</evidence>
<dbReference type="InterPro" id="IPR011011">
    <property type="entry name" value="Znf_FYVE_PHD"/>
</dbReference>
<dbReference type="GO" id="GO:0006357">
    <property type="term" value="P:regulation of transcription by RNA polymerase II"/>
    <property type="evidence" value="ECO:0007669"/>
    <property type="project" value="TreeGrafter"/>
</dbReference>
<evidence type="ECO:0000256" key="7">
    <source>
        <dbReference type="SAM" id="MobiDB-lite"/>
    </source>
</evidence>
<sequence>MSQHNLHRGYQQPFITINQYPYQIQAPQLPINTVQQTQHWPPLPQAHNLQGQRNHARTRVGPVPDPRAATNSALLNHVDYLQEDPSPMENGTKFVVGSDNSLLSPYGYDIVNDESWNTMNRRDPGTNRAQFRSHQSNMSYRNHRQPESDVDSQVQPSDEGYSSHITQSVLSNQTGRPRSELGAPFMEQLVSMNVGSETPEKLRLPSDQGSRISVRSGKSKKNLKCPYCPEILKCNSDYNKHELKHTKPYKCDLPDCKRTEGFATTNDLDRHKSTVHRQNINKKTYRCAAEDCRNKEKAWPRLDNFKQHVERMHPKENTLDLINRSTCYPKEAMPSMSEETTVAPMDTSFAVTGMEKSFSASPSIDSMRTLDLIEQEDRPWSSFDQSQDLASTTYPTSRDFSRPAFGPNNGYSERRSGSPQSQHYAPGLIMQQPQVNLPTPMATNVESGEDRLSPCTSKAGTPLSNAPQTKAEQQRSALSKFSEAISSPSNPVDLERFILNILHKATDSPKWDEQSPGQAEPGQAGGKGAILSKRDALKATQFISRLIKGSPGSVNTVQRRSNKGFISNPKLCEYEECDFRALRDCDLRKHMKRHKKPFGCTYPKCHKRFGAKSDWKRHENSQHFQLEAFRCAQILSSGDVCCVHLHREMAFRDHLDQQHKATSVGLEELIKKSRIGKNCQGSFWCGFCQMIVELKAKRNAAWDERFDHIANHFEKQHRSIDEWICAEENKSKKELSKEMDRYFYEEDEEDEREKSSERDAIGEVDNDIPMPAPSPEDIPESSIPPFVDPPLPPETFQINSRKRSAPGDTAISSRPAKRMQRAPRIHYCCKCKHPCGPMDVQCLNCDHPVCNECSVEHTNNMYLYQ</sequence>
<dbReference type="SUPFAM" id="SSF57903">
    <property type="entry name" value="FYVE/PHD zinc finger"/>
    <property type="match status" value="1"/>
</dbReference>
<evidence type="ECO:0000256" key="5">
    <source>
        <dbReference type="ARBA" id="ARBA00022833"/>
    </source>
</evidence>
<dbReference type="Proteomes" id="UP000472372">
    <property type="component" value="Chromosome 1"/>
</dbReference>
<organism evidence="8 9">
    <name type="scientific">Pyrenophora teres f. teres</name>
    <dbReference type="NCBI Taxonomy" id="97479"/>
    <lineage>
        <taxon>Eukaryota</taxon>
        <taxon>Fungi</taxon>
        <taxon>Dikarya</taxon>
        <taxon>Ascomycota</taxon>
        <taxon>Pezizomycotina</taxon>
        <taxon>Dothideomycetes</taxon>
        <taxon>Pleosporomycetidae</taxon>
        <taxon>Pleosporales</taxon>
        <taxon>Pleosporineae</taxon>
        <taxon>Pleosporaceae</taxon>
        <taxon>Pyrenophora</taxon>
    </lineage>
</organism>
<evidence type="ECO:0000256" key="3">
    <source>
        <dbReference type="ARBA" id="ARBA00022737"/>
    </source>
</evidence>
<dbReference type="PANTHER" id="PTHR24404">
    <property type="entry name" value="ZINC FINGER PROTEIN"/>
    <property type="match status" value="1"/>
</dbReference>
<feature type="compositionally biased region" description="Polar residues" evidence="7">
    <location>
        <begin position="127"/>
        <end position="140"/>
    </location>
</feature>
<accession>A0A6S6VE46</accession>
<comment type="subcellular location">
    <subcellularLocation>
        <location evidence="1">Nucleus</location>
    </subcellularLocation>
</comment>
<keyword evidence="2" id="KW-0479">Metal-binding</keyword>
<dbReference type="SMART" id="SM00355">
    <property type="entry name" value="ZnF_C2H2"/>
    <property type="match status" value="5"/>
</dbReference>
<feature type="compositionally biased region" description="Basic and acidic residues" evidence="7">
    <location>
        <begin position="752"/>
        <end position="761"/>
    </location>
</feature>
<dbReference type="InterPro" id="IPR050589">
    <property type="entry name" value="Ikaros_C2H2-ZF"/>
</dbReference>
<feature type="region of interest" description="Disordered" evidence="7">
    <location>
        <begin position="378"/>
        <end position="424"/>
    </location>
</feature>
<name>A0A6S6VE46_9PLEO</name>
<dbReference type="PANTHER" id="PTHR24404:SF114">
    <property type="entry name" value="KLUMPFUSS, ISOFORM B-RELATED"/>
    <property type="match status" value="1"/>
</dbReference>
<keyword evidence="4" id="KW-0863">Zinc-finger</keyword>
<feature type="compositionally biased region" description="Polar residues" evidence="7">
    <location>
        <begin position="454"/>
        <end position="488"/>
    </location>
</feature>
<dbReference type="GO" id="GO:0003700">
    <property type="term" value="F:DNA-binding transcription factor activity"/>
    <property type="evidence" value="ECO:0007669"/>
    <property type="project" value="TreeGrafter"/>
</dbReference>
<evidence type="ECO:0000256" key="4">
    <source>
        <dbReference type="ARBA" id="ARBA00022771"/>
    </source>
</evidence>
<reference evidence="8" key="1">
    <citation type="submission" date="2021-02" db="EMBL/GenBank/DDBJ databases">
        <authorList>
            <person name="Syme A R."/>
            <person name="Syme A R."/>
            <person name="Moolhuijzen P."/>
        </authorList>
    </citation>
    <scope>NUCLEOTIDE SEQUENCE</scope>
    <source>
        <strain evidence="8">W1-1</strain>
    </source>
</reference>
<evidence type="ECO:0000256" key="1">
    <source>
        <dbReference type="ARBA" id="ARBA00004123"/>
    </source>
</evidence>
<protein>
    <submittedName>
        <fullName evidence="8">Uncharacterized protein</fullName>
    </submittedName>
</protein>
<dbReference type="GO" id="GO:0005634">
    <property type="term" value="C:nucleus"/>
    <property type="evidence" value="ECO:0007669"/>
    <property type="project" value="UniProtKB-SubCell"/>
</dbReference>
<gene>
    <name evidence="8" type="ORF">PTTW11_01197</name>
</gene>
<dbReference type="PROSITE" id="PS00028">
    <property type="entry name" value="ZINC_FINGER_C2H2_1"/>
    <property type="match status" value="2"/>
</dbReference>
<dbReference type="EMBL" id="HG992977">
    <property type="protein sequence ID" value="CAE7001141.1"/>
    <property type="molecule type" value="Genomic_DNA"/>
</dbReference>
<dbReference type="GO" id="GO:0000978">
    <property type="term" value="F:RNA polymerase II cis-regulatory region sequence-specific DNA binding"/>
    <property type="evidence" value="ECO:0007669"/>
    <property type="project" value="TreeGrafter"/>
</dbReference>
<dbReference type="GO" id="GO:0008270">
    <property type="term" value="F:zinc ion binding"/>
    <property type="evidence" value="ECO:0007669"/>
    <property type="project" value="UniProtKB-KW"/>
</dbReference>
<keyword evidence="3" id="KW-0677">Repeat</keyword>
<dbReference type="Gene3D" id="3.30.160.60">
    <property type="entry name" value="Classic Zinc Finger"/>
    <property type="match status" value="1"/>
</dbReference>
<feature type="compositionally biased region" description="Polar residues" evidence="7">
    <location>
        <begin position="382"/>
        <end position="398"/>
    </location>
</feature>
<keyword evidence="5" id="KW-0862">Zinc</keyword>
<evidence type="ECO:0000256" key="6">
    <source>
        <dbReference type="ARBA" id="ARBA00023242"/>
    </source>
</evidence>
<dbReference type="AlphaFoldDB" id="A0A6S6VE46"/>